<feature type="domain" description="Glycosyl transferase family 1" evidence="1">
    <location>
        <begin position="910"/>
        <end position="1072"/>
    </location>
</feature>
<dbReference type="CDD" id="cd03801">
    <property type="entry name" value="GT4_PimA-like"/>
    <property type="match status" value="1"/>
</dbReference>
<dbReference type="OrthoDB" id="9816424at2"/>
<dbReference type="Gene3D" id="3.20.20.80">
    <property type="entry name" value="Glycosidases"/>
    <property type="match status" value="1"/>
</dbReference>
<dbReference type="Gene3D" id="3.40.50.2000">
    <property type="entry name" value="Glycogen Phosphorylase B"/>
    <property type="match status" value="2"/>
</dbReference>
<dbReference type="PANTHER" id="PTHR41244:SF1">
    <property type="entry name" value="GLYCOSYLTRANSFERASE"/>
    <property type="match status" value="1"/>
</dbReference>
<keyword evidence="3" id="KW-1185">Reference proteome</keyword>
<dbReference type="Pfam" id="PF14307">
    <property type="entry name" value="Glyco_tran_WbsX"/>
    <property type="match status" value="1"/>
</dbReference>
<dbReference type="PANTHER" id="PTHR41244">
    <property type="entry name" value="RHAMNAN SYNTHESIS F"/>
    <property type="match status" value="1"/>
</dbReference>
<dbReference type="Proteomes" id="UP000199758">
    <property type="component" value="Unassembled WGS sequence"/>
</dbReference>
<gene>
    <name evidence="2" type="ORF">SAMN04488068_1677</name>
</gene>
<dbReference type="InterPro" id="IPR032719">
    <property type="entry name" value="WbsX"/>
</dbReference>
<evidence type="ECO:0000259" key="1">
    <source>
        <dbReference type="Pfam" id="PF00534"/>
    </source>
</evidence>
<dbReference type="GO" id="GO:0016757">
    <property type="term" value="F:glycosyltransferase activity"/>
    <property type="evidence" value="ECO:0007669"/>
    <property type="project" value="InterPro"/>
</dbReference>
<dbReference type="InterPro" id="IPR001296">
    <property type="entry name" value="Glyco_trans_1"/>
</dbReference>
<evidence type="ECO:0000313" key="2">
    <source>
        <dbReference type="EMBL" id="SHG85515.1"/>
    </source>
</evidence>
<accession>A0A1M5N7R6</accession>
<proteinExistence type="predicted"/>
<dbReference type="CDD" id="cd11579">
    <property type="entry name" value="Glyco_tran_WbsX"/>
    <property type="match status" value="1"/>
</dbReference>
<dbReference type="SUPFAM" id="SSF53756">
    <property type="entry name" value="UDP-Glycosyltransferase/glycogen phosphorylase"/>
    <property type="match status" value="1"/>
</dbReference>
<sequence>MYFKSKKTECPTSIAPIGKGERYRGAIDRLDNRVVSGWCIDAYNPSNEVPLEIYCNGVLICGLAPKYQRESLKNRLGTHGIHEFRFEWKKLDRKLKDRLIAELAVLTPDTESLISIEVLIKGTTNVLSAHKAYEKGAQPLRAIDIVTSLKRPGAADPLSPSATEHHIEAISLPNLKTKLIAFYLPQYHPIPENDLWWGKGFTEWTNVAKAQPLFSNHHQPRQPADLGYYDLRLEEARVQQAELAKQYGVYGFCYYYYWFAGRRLLERPLDDLLKSGKPDFPFCLCWANETWSRRWDGSEKDVLMQQVHSPALDFEFARSVIPYMRDRRYIRVNDKPILVIYRANIIPDLANTVSRWRELFREQGIGEIHLISALTFGFESGIPFGFDADVEFPPHALGVKIRNKEYGAPESFSGKLFKYGDVVETQVAQPSNGRLRYFTPMLGWDNTPRKGLKAHVFHDFSLEEYETWLAASVLKTEELYDEANQLVFINAWNEWAEGTYLEPDSRHGHEYLRSTLKALSGLEHLNAKQISYVLSNSPVENANQGRKRLTKAVSVISNGHIPPFSLKGLLSDSKWTVTDVSYNGCAKSLMWIESIHPGLQLKRRSLSLSGWVISECGTFNTVEVSTSTKLLYEATIDGLRDDVYSYHERYSNNRKHNSFSIDVPLDSLFVRGEHEVTLKLSAFSASDELSRCAVISLRTDSISVVENNSDPRSALDAIPGSSDAKALYLKSCPVLYVLHDPYPAGAQLFLLRYLEHLAATGRAHPADILICIEQKDVLRYGTKAIQVIDRLRSVGNVHFADDVAGAIDKFRSSSLVYINSAASLRVPAIQRLITLNCVLHVHEMAHTINKLLSADQLMMLVNGTFPLIACSNSVRDSLANDLGIARDRLRVVHSFGPVGKCNIDAGQRLAARAQVGIDSKDFVVLLVGSVNWRKGQYLVSQIAHHLRAFYNIDARFVWVGEKGAEFSFDEVNYEFSIANLGKIEFIGYRTDTELYYSAADIFLLPSVEDPFPLVMIEAASFGLPVFGFRQSGGVAEFAAAGGGFVSDFPDCHGLAGHIATFFNMESGNKQAVMQNALNAANQFSTANLADELLGLTESLRDNNFF</sequence>
<dbReference type="STRING" id="490188.SAMN04488068_1677"/>
<protein>
    <submittedName>
        <fullName evidence="2">Glycosyl transferases group 1</fullName>
    </submittedName>
</protein>
<evidence type="ECO:0000313" key="3">
    <source>
        <dbReference type="Proteomes" id="UP000199758"/>
    </source>
</evidence>
<dbReference type="EMBL" id="FQWZ01000003">
    <property type="protein sequence ID" value="SHG85515.1"/>
    <property type="molecule type" value="Genomic_DNA"/>
</dbReference>
<reference evidence="2 3" key="1">
    <citation type="submission" date="2016-11" db="EMBL/GenBank/DDBJ databases">
        <authorList>
            <person name="Jaros S."/>
            <person name="Januszkiewicz K."/>
            <person name="Wedrychowicz H."/>
        </authorList>
    </citation>
    <scope>NUCLEOTIDE SEQUENCE [LARGE SCALE GENOMIC DNA]</scope>
    <source>
        <strain evidence="2 3">CGMCC 1.7049</strain>
    </source>
</reference>
<keyword evidence="2" id="KW-0808">Transferase</keyword>
<name>A0A1M5N7R6_9GAMM</name>
<organism evidence="2 3">
    <name type="scientific">Hydrocarboniphaga daqingensis</name>
    <dbReference type="NCBI Taxonomy" id="490188"/>
    <lineage>
        <taxon>Bacteria</taxon>
        <taxon>Pseudomonadati</taxon>
        <taxon>Pseudomonadota</taxon>
        <taxon>Gammaproteobacteria</taxon>
        <taxon>Nevskiales</taxon>
        <taxon>Nevskiaceae</taxon>
        <taxon>Hydrocarboniphaga</taxon>
    </lineage>
</organism>
<dbReference type="Pfam" id="PF00534">
    <property type="entry name" value="Glycos_transf_1"/>
    <property type="match status" value="1"/>
</dbReference>
<dbReference type="AlphaFoldDB" id="A0A1M5N7R6"/>